<evidence type="ECO:0000313" key="2">
    <source>
        <dbReference type="EMBL" id="CAG8619608.1"/>
    </source>
</evidence>
<comment type="caution">
    <text evidence="2">The sequence shown here is derived from an EMBL/GenBank/DDBJ whole genome shotgun (WGS) entry which is preliminary data.</text>
</comment>
<evidence type="ECO:0000256" key="1">
    <source>
        <dbReference type="SAM" id="MobiDB-lite"/>
    </source>
</evidence>
<keyword evidence="3" id="KW-1185">Reference proteome</keyword>
<protein>
    <submittedName>
        <fullName evidence="2">3482_t:CDS:1</fullName>
    </submittedName>
</protein>
<gene>
    <name evidence="2" type="ORF">FCALED_LOCUS9485</name>
</gene>
<proteinExistence type="predicted"/>
<feature type="region of interest" description="Disordered" evidence="1">
    <location>
        <begin position="202"/>
        <end position="236"/>
    </location>
</feature>
<feature type="compositionally biased region" description="Basic and acidic residues" evidence="1">
    <location>
        <begin position="202"/>
        <end position="215"/>
    </location>
</feature>
<accession>A0A9N9GQX0</accession>
<dbReference type="AlphaFoldDB" id="A0A9N9GQX0"/>
<sequence length="571" mass="65618">MSRTISNAKCDSYFYEVDPKNWRFLDFYSHRQSRGGFSASFKTEAFILRRSLDYQLEKGSDEAKVYAKRLLDVFNVTRGAKLRVSSLKMLRDRYAGGASFVLPFNDLRGRCSALKSPSIKCAQKSEKEQLEDSKIQALRSVFEGATMYTNQVFQTAAENLISANIVNERKRPAEEGHPILMRPPNLRDRDECEEAHHIDRMEGQKEFIKTSEDLRTPASGDDDDEKHESEEEKPEQIEVDLEDLARIIDMVPLIEWKVNDINVTRRFRLHQRNVIDRIKREGLSWKNSQYDILTLSSIFVLSSPCPYTEFTSSEWDTIIRSKSCIIERPIIPPSISATLHEASQKHVLDEDSYVYPDNSELSRAAASAFNELRNLPQVAPSKMSSEEKHFCDLLYPHLSAVFKRSHNEYEVQLNHTVKDSKKRPDFACIVDDIPVLVSEVKPLGYTPLQKKKDFVKTHLRARKALNQQLNFKGGPGEVGLFTNMGNLVESYFMDFRYGLYCSWSFHTTKLATDKVSMPLVESTFSHFVALEKRVCKLAADFKGRKQSFTPPLQIQFMTEFPNSLQLKQLLG</sequence>
<dbReference type="Proteomes" id="UP000789570">
    <property type="component" value="Unassembled WGS sequence"/>
</dbReference>
<dbReference type="EMBL" id="CAJVPQ010003155">
    <property type="protein sequence ID" value="CAG8619608.1"/>
    <property type="molecule type" value="Genomic_DNA"/>
</dbReference>
<feature type="compositionally biased region" description="Basic and acidic residues" evidence="1">
    <location>
        <begin position="226"/>
        <end position="236"/>
    </location>
</feature>
<organism evidence="2 3">
    <name type="scientific">Funneliformis caledonium</name>
    <dbReference type="NCBI Taxonomy" id="1117310"/>
    <lineage>
        <taxon>Eukaryota</taxon>
        <taxon>Fungi</taxon>
        <taxon>Fungi incertae sedis</taxon>
        <taxon>Mucoromycota</taxon>
        <taxon>Glomeromycotina</taxon>
        <taxon>Glomeromycetes</taxon>
        <taxon>Glomerales</taxon>
        <taxon>Glomeraceae</taxon>
        <taxon>Funneliformis</taxon>
    </lineage>
</organism>
<dbReference type="OrthoDB" id="2389038at2759"/>
<evidence type="ECO:0000313" key="3">
    <source>
        <dbReference type="Proteomes" id="UP000789570"/>
    </source>
</evidence>
<reference evidence="2" key="1">
    <citation type="submission" date="2021-06" db="EMBL/GenBank/DDBJ databases">
        <authorList>
            <person name="Kallberg Y."/>
            <person name="Tangrot J."/>
            <person name="Rosling A."/>
        </authorList>
    </citation>
    <scope>NUCLEOTIDE SEQUENCE</scope>
    <source>
        <strain evidence="2">UK204</strain>
    </source>
</reference>
<name>A0A9N9GQX0_9GLOM</name>